<proteinExistence type="predicted"/>
<dbReference type="AlphaFoldDB" id="A0A8E2AJ79"/>
<keyword evidence="2" id="KW-1185">Reference proteome</keyword>
<gene>
    <name evidence="1" type="ORF">OBBRIDRAFT_298625</name>
</gene>
<reference evidence="1 2" key="1">
    <citation type="submission" date="2016-07" db="EMBL/GenBank/DDBJ databases">
        <title>Draft genome of the white-rot fungus Obba rivulosa 3A-2.</title>
        <authorList>
            <consortium name="DOE Joint Genome Institute"/>
            <person name="Miettinen O."/>
            <person name="Riley R."/>
            <person name="Acob R."/>
            <person name="Barry K."/>
            <person name="Cullen D."/>
            <person name="De Vries R."/>
            <person name="Hainaut M."/>
            <person name="Hatakka A."/>
            <person name="Henrissat B."/>
            <person name="Hilden K."/>
            <person name="Kuo R."/>
            <person name="Labutti K."/>
            <person name="Lipzen A."/>
            <person name="Makela M.R."/>
            <person name="Sandor L."/>
            <person name="Spatafora J.W."/>
            <person name="Grigoriev I.V."/>
            <person name="Hibbett D.S."/>
        </authorList>
    </citation>
    <scope>NUCLEOTIDE SEQUENCE [LARGE SCALE GENOMIC DNA]</scope>
    <source>
        <strain evidence="1 2">3A-2</strain>
    </source>
</reference>
<accession>A0A8E2AJ79</accession>
<name>A0A8E2AJ79_9APHY</name>
<dbReference type="Proteomes" id="UP000250043">
    <property type="component" value="Unassembled WGS sequence"/>
</dbReference>
<sequence length="211" mass="23708">MMSNDRVLFAVEDLQRGCEECLMRLFSRRSKYDHFITADRAVNIGLETMHGLLSVIKRGHLDEIKNVVRISLSMSEERPSSSNALGGDVVDYGYSICTSSHDFQFIRLGNIADIIARDDQFHNNQVGIGLIMHAHIHSMTSFGDSAVYDPMKTLQDITLKSVHNAELEGWCYLLWWDHIDEIAVRHGIPASALVLGARAFAVLYVFPTSLP</sequence>
<evidence type="ECO:0000313" key="2">
    <source>
        <dbReference type="Proteomes" id="UP000250043"/>
    </source>
</evidence>
<evidence type="ECO:0000313" key="1">
    <source>
        <dbReference type="EMBL" id="OCH85561.1"/>
    </source>
</evidence>
<organism evidence="1 2">
    <name type="scientific">Obba rivulosa</name>
    <dbReference type="NCBI Taxonomy" id="1052685"/>
    <lineage>
        <taxon>Eukaryota</taxon>
        <taxon>Fungi</taxon>
        <taxon>Dikarya</taxon>
        <taxon>Basidiomycota</taxon>
        <taxon>Agaricomycotina</taxon>
        <taxon>Agaricomycetes</taxon>
        <taxon>Polyporales</taxon>
        <taxon>Gelatoporiaceae</taxon>
        <taxon>Obba</taxon>
    </lineage>
</organism>
<dbReference type="EMBL" id="KV722576">
    <property type="protein sequence ID" value="OCH85561.1"/>
    <property type="molecule type" value="Genomic_DNA"/>
</dbReference>
<protein>
    <submittedName>
        <fullName evidence="1">Uncharacterized protein</fullName>
    </submittedName>
</protein>